<keyword evidence="2" id="KW-1185">Reference proteome</keyword>
<dbReference type="NCBIfam" id="TIGR04255">
    <property type="entry name" value="sporadTIGR04255"/>
    <property type="match status" value="1"/>
</dbReference>
<sequence length="261" mass="31067">MNIPSSERVIYEINPLIEVACQLRFPTILKIGVQEPAEFQEKIRFKYPVYEIIQNLPFSTELQKIIQKFNNPVTTDFIYQFTSEDLTWRVLLYKDFIELATRQYKRYEEFKQRLQDILEAFEDVFQPAFYSRVSLKYQDLIIRSQLGLEQESWQELIRSEIAHEFHIKEFSGSLSNFFNVIKLEIDGGELIFKNGLVNLENEETDEEEEGYLLESEFLTANNIQRGSDVWNCLDKYNQLSGNLFRWSITEKLHKAMRPQPF</sequence>
<proteinExistence type="predicted"/>
<comment type="caution">
    <text evidence="1">The sequence shown here is derived from an EMBL/GenBank/DDBJ whole genome shotgun (WGS) entry which is preliminary data.</text>
</comment>
<evidence type="ECO:0000313" key="1">
    <source>
        <dbReference type="EMBL" id="MFB2892082.1"/>
    </source>
</evidence>
<reference evidence="1 2" key="1">
    <citation type="submission" date="2024-09" db="EMBL/GenBank/DDBJ databases">
        <title>Floridaenema gen nov. (Aerosakkonemataceae, Aerosakkonematales ord. nov., Cyanobacteria) from benthic tropical and subtropical fresh waters, with the description of four new species.</title>
        <authorList>
            <person name="Moretto J.A."/>
            <person name="Berthold D.E."/>
            <person name="Lefler F.W."/>
            <person name="Huang I.-S."/>
            <person name="Laughinghouse H. IV."/>
        </authorList>
    </citation>
    <scope>NUCLEOTIDE SEQUENCE [LARGE SCALE GENOMIC DNA]</scope>
    <source>
        <strain evidence="1 2">BLCC-F50</strain>
    </source>
</reference>
<organism evidence="1 2">
    <name type="scientific">Floridaenema flaviceps BLCC-F50</name>
    <dbReference type="NCBI Taxonomy" id="3153642"/>
    <lineage>
        <taxon>Bacteria</taxon>
        <taxon>Bacillati</taxon>
        <taxon>Cyanobacteriota</taxon>
        <taxon>Cyanophyceae</taxon>
        <taxon>Oscillatoriophycideae</taxon>
        <taxon>Aerosakkonematales</taxon>
        <taxon>Aerosakkonemataceae</taxon>
        <taxon>Floridanema</taxon>
        <taxon>Floridanema flaviceps</taxon>
    </lineage>
</organism>
<dbReference type="Proteomes" id="UP001576784">
    <property type="component" value="Unassembled WGS sequence"/>
</dbReference>
<dbReference type="InterPro" id="IPR026349">
    <property type="entry name" value="CHP04255"/>
</dbReference>
<accession>A0ABV4XLV9</accession>
<dbReference type="EMBL" id="JBHFNR010000022">
    <property type="protein sequence ID" value="MFB2892082.1"/>
    <property type="molecule type" value="Genomic_DNA"/>
</dbReference>
<protein>
    <submittedName>
        <fullName evidence="1">TIGR04255 family protein</fullName>
    </submittedName>
</protein>
<dbReference type="RefSeq" id="WP_413261759.1">
    <property type="nucleotide sequence ID" value="NZ_JBHFNR010000022.1"/>
</dbReference>
<gene>
    <name evidence="1" type="ORF">ACE1CI_03950</name>
</gene>
<evidence type="ECO:0000313" key="2">
    <source>
        <dbReference type="Proteomes" id="UP001576784"/>
    </source>
</evidence>
<name>A0ABV4XLV9_9CYAN</name>